<gene>
    <name evidence="2" type="ORF">WB794_06310</name>
</gene>
<evidence type="ECO:0000313" key="3">
    <source>
        <dbReference type="Proteomes" id="UP001364472"/>
    </source>
</evidence>
<dbReference type="AlphaFoldDB" id="A0AAW9R3W1"/>
<dbReference type="InterPro" id="IPR049500">
    <property type="entry name" value="Peptidase_M50B-like"/>
</dbReference>
<evidence type="ECO:0000256" key="1">
    <source>
        <dbReference type="SAM" id="Phobius"/>
    </source>
</evidence>
<reference evidence="2 3" key="1">
    <citation type="journal article" date="2016" name="Antonie Van Leeuwenhoek">
        <title>Denitratimonas tolerans gen. nov., sp. nov., a denitrifying bacterium isolated from a bioreactor for tannery wastewater treatment.</title>
        <authorList>
            <person name="Han S.I."/>
            <person name="Kim J.O."/>
            <person name="Lee Y.R."/>
            <person name="Ekpeghere K.I."/>
            <person name="Koh S.C."/>
            <person name="Whang K.S."/>
        </authorList>
    </citation>
    <scope>NUCLEOTIDE SEQUENCE [LARGE SCALE GENOMIC DNA]</scope>
    <source>
        <strain evidence="2 3">KACC 17565</strain>
    </source>
</reference>
<evidence type="ECO:0000313" key="2">
    <source>
        <dbReference type="EMBL" id="MEJ1249284.1"/>
    </source>
</evidence>
<name>A0AAW9R3W1_9GAMM</name>
<keyword evidence="1" id="KW-1133">Transmembrane helix</keyword>
<dbReference type="Proteomes" id="UP001364472">
    <property type="component" value="Unassembled WGS sequence"/>
</dbReference>
<dbReference type="Pfam" id="PF13398">
    <property type="entry name" value="Peptidase_M50B"/>
    <property type="match status" value="1"/>
</dbReference>
<dbReference type="EMBL" id="JBBDHC010000007">
    <property type="protein sequence ID" value="MEJ1249284.1"/>
    <property type="molecule type" value="Genomic_DNA"/>
</dbReference>
<feature type="transmembrane region" description="Helical" evidence="1">
    <location>
        <begin position="133"/>
        <end position="151"/>
    </location>
</feature>
<feature type="transmembrane region" description="Helical" evidence="1">
    <location>
        <begin position="229"/>
        <end position="251"/>
    </location>
</feature>
<keyword evidence="1" id="KW-0812">Transmembrane</keyword>
<keyword evidence="1" id="KW-0472">Membrane</keyword>
<keyword evidence="3" id="KW-1185">Reference proteome</keyword>
<dbReference type="RefSeq" id="WP_337335002.1">
    <property type="nucleotide sequence ID" value="NZ_JBBDHC010000007.1"/>
</dbReference>
<comment type="caution">
    <text evidence="2">The sequence shown here is derived from an EMBL/GenBank/DDBJ whole genome shotgun (WGS) entry which is preliminary data.</text>
</comment>
<feature type="transmembrane region" description="Helical" evidence="1">
    <location>
        <begin position="30"/>
        <end position="55"/>
    </location>
</feature>
<sequence>MKHESGQPAALGPGSGDSAPGKALSARRALAWAAGFSLLLAWLPAAVPVLAWLAWPQVLISALAHELGHGVAALISGGRFDALGLYADGSGVALTRSSGGALQRAIIAAGGPLGPPIAALGLFVCARRAHASRVALGLIAMFLLAALVLWVRNPFGAFWVGSCALLAGAMAWRAPAAWAQALVCLVAVQLCLSTLSRLDTLFSRIAHTGAGELASDTGQLSALLGGPHWFWGVLIALLSAGVMLAGLWAFFRALRAVR</sequence>
<accession>A0AAW9R3W1</accession>
<protein>
    <submittedName>
        <fullName evidence="2">M50 family metallopeptidase</fullName>
    </submittedName>
</protein>
<proteinExistence type="predicted"/>
<organism evidence="2 3">
    <name type="scientific">Denitratimonas tolerans</name>
    <dbReference type="NCBI Taxonomy" id="1338420"/>
    <lineage>
        <taxon>Bacteria</taxon>
        <taxon>Pseudomonadati</taxon>
        <taxon>Pseudomonadota</taxon>
        <taxon>Gammaproteobacteria</taxon>
        <taxon>Lysobacterales</taxon>
        <taxon>Lysobacteraceae</taxon>
        <taxon>Denitratimonas</taxon>
    </lineage>
</organism>
<feature type="transmembrane region" description="Helical" evidence="1">
    <location>
        <begin position="105"/>
        <end position="126"/>
    </location>
</feature>